<dbReference type="AlphaFoldDB" id="A0A7W6J9N1"/>
<dbReference type="RefSeq" id="WP_183368563.1">
    <property type="nucleotide sequence ID" value="NZ_JACIEZ010000022.1"/>
</dbReference>
<protein>
    <recommendedName>
        <fullName evidence="1">site-specific DNA-methyltransferase (adenine-specific)</fullName>
        <ecNumber evidence="1">2.1.1.72</ecNumber>
    </recommendedName>
</protein>
<dbReference type="InterPro" id="IPR029063">
    <property type="entry name" value="SAM-dependent_MTases_sf"/>
</dbReference>
<dbReference type="GO" id="GO:0032259">
    <property type="term" value="P:methylation"/>
    <property type="evidence" value="ECO:0007669"/>
    <property type="project" value="UniProtKB-KW"/>
</dbReference>
<evidence type="ECO:0000313" key="8">
    <source>
        <dbReference type="Proteomes" id="UP000528286"/>
    </source>
</evidence>
<proteinExistence type="predicted"/>
<name>A0A7W6J9N1_9HYPH</name>
<feature type="domain" description="Type II methyltransferase M.TaqI-like" evidence="6">
    <location>
        <begin position="423"/>
        <end position="678"/>
    </location>
</feature>
<dbReference type="GO" id="GO:0003676">
    <property type="term" value="F:nucleic acid binding"/>
    <property type="evidence" value="ECO:0007669"/>
    <property type="project" value="InterPro"/>
</dbReference>
<dbReference type="GO" id="GO:0006304">
    <property type="term" value="P:DNA modification"/>
    <property type="evidence" value="ECO:0007669"/>
    <property type="project" value="InterPro"/>
</dbReference>
<dbReference type="GO" id="GO:0009007">
    <property type="term" value="F:site-specific DNA-methyltransferase (adenine-specific) activity"/>
    <property type="evidence" value="ECO:0007669"/>
    <property type="project" value="UniProtKB-EC"/>
</dbReference>
<keyword evidence="4" id="KW-0949">S-adenosyl-L-methionine</keyword>
<dbReference type="PROSITE" id="PS00092">
    <property type="entry name" value="N6_MTASE"/>
    <property type="match status" value="1"/>
</dbReference>
<evidence type="ECO:0000256" key="5">
    <source>
        <dbReference type="ARBA" id="ARBA00047942"/>
    </source>
</evidence>
<dbReference type="InterPro" id="IPR002052">
    <property type="entry name" value="DNA_methylase_N6_adenine_CS"/>
</dbReference>
<evidence type="ECO:0000256" key="4">
    <source>
        <dbReference type="ARBA" id="ARBA00022691"/>
    </source>
</evidence>
<dbReference type="Proteomes" id="UP000528286">
    <property type="component" value="Unassembled WGS sequence"/>
</dbReference>
<dbReference type="EC" id="2.1.1.72" evidence="1"/>
<dbReference type="Pfam" id="PF07669">
    <property type="entry name" value="Eco57I"/>
    <property type="match status" value="1"/>
</dbReference>
<keyword evidence="8" id="KW-1185">Reference proteome</keyword>
<keyword evidence="3" id="KW-0808">Transferase</keyword>
<dbReference type="Gene3D" id="3.40.50.150">
    <property type="entry name" value="Vaccinia Virus protein VP39"/>
    <property type="match status" value="1"/>
</dbReference>
<dbReference type="InterPro" id="IPR050953">
    <property type="entry name" value="N4_N6_ade-DNA_methylase"/>
</dbReference>
<dbReference type="PRINTS" id="PR00507">
    <property type="entry name" value="N12N6MTFRASE"/>
</dbReference>
<comment type="catalytic activity">
    <reaction evidence="5">
        <text>a 2'-deoxyadenosine in DNA + S-adenosyl-L-methionine = an N(6)-methyl-2'-deoxyadenosine in DNA + S-adenosyl-L-homocysteine + H(+)</text>
        <dbReference type="Rhea" id="RHEA:15197"/>
        <dbReference type="Rhea" id="RHEA-COMP:12418"/>
        <dbReference type="Rhea" id="RHEA-COMP:12419"/>
        <dbReference type="ChEBI" id="CHEBI:15378"/>
        <dbReference type="ChEBI" id="CHEBI:57856"/>
        <dbReference type="ChEBI" id="CHEBI:59789"/>
        <dbReference type="ChEBI" id="CHEBI:90615"/>
        <dbReference type="ChEBI" id="CHEBI:90616"/>
        <dbReference type="EC" id="2.1.1.72"/>
    </reaction>
</comment>
<dbReference type="PANTHER" id="PTHR33841">
    <property type="entry name" value="DNA METHYLTRANSFERASE YEEA-RELATED"/>
    <property type="match status" value="1"/>
</dbReference>
<sequence>MVSLYALLQKDRPHWANEEEVRKSWLKHIENSIGIRFHAERGRNDASYNQVIIEFKDKGLFKGSVKSAAFREAIFDRLEKYIPRRAKSEGLLPEDYIGIATDGDHICFAFYKDGNITHRNLLPFNEASIGLVAQACADSRRRAVTAENLVEDFGNGSEIGRLMMGGLAAELERCLKHQGNSKIKMLFEEWRTLFGQVADLSAAQAAAIKRQIPIELELPKDEAVSALLFVIHTYNAFVMKLLAAEIVAEYGLTSHPDFCEHLLGYEDAPLLKKLDEEVERSAYFEAARIKGFVEEAVFSWYADASLSKEGRSGICSGIRSFLTQLALYRMDDLSAAQSKDVLKAFYQALVPETLRKALGEFYTPDWLVDVACDRAKVADWETARILDPTCGSGSFLLEAIRRKRNIGVGKGHSPNAILTNVLNTVWGFDLNPLAVQASRVNFLIAIADLVGQAKMEVELPVLLADAVYSPAHSPQDNEDFVEYRIGSAQSDLQVVLPWALARDRKRLDDAFSTMAEAVEVEHEFPIVEKRLLERKIISTAEAKAWRDALSGTYGRVLELHKKSWNGIWFRIVRNFFWSAVAGEFDVVIGNPPWVRWSNLPEMYRERIKPTCEQYAIFSETPYHGGNELDISGMLTYTVGDKWLKQGGTLVFVITQTHFQSPSSQGFRSFKINEQANLIPVEIDDLKKLKPFHKVANKTAIMRLRKVSSKQKPQYPVPYTIWEKAIGQSASIPETSLKGDVLKRVDMKRWEATPVDGGNSPWAILPKGRFADMAAIQGTSDWVAGRKGITADLNGVYMVRIVDTNREEGLVQVETRPTAGKTDIGPAKRFWIEPDLLYPLLKGAGDFSTCDVHIEDQLYVIVPNDGISQADYVAAENRLARLKYMNKYFGAYKALLSQRSTYRLRQKGAPYYSIYNVGAYSFAPYKVVWAEQSSTFEASVVTSTNVPLVGSRPFVPDHKIYFADFQDAETAYFVCAVLNSTLVREYIESHTIQIQVSNIFKHVSIPRFNPKNALHVSAVDACRKAHQAKTSKEREKLLKSLSDLTEKILK</sequence>
<comment type="caution">
    <text evidence="7">The sequence shown here is derived from an EMBL/GenBank/DDBJ whole genome shotgun (WGS) entry which is preliminary data.</text>
</comment>
<evidence type="ECO:0000256" key="3">
    <source>
        <dbReference type="ARBA" id="ARBA00022679"/>
    </source>
</evidence>
<dbReference type="PANTHER" id="PTHR33841:SF4">
    <property type="entry name" value="RESTRICTION MODIFICATION SYSTEM DNA SPECIFICITY DOMAIN"/>
    <property type="match status" value="1"/>
</dbReference>
<evidence type="ECO:0000256" key="2">
    <source>
        <dbReference type="ARBA" id="ARBA00022603"/>
    </source>
</evidence>
<dbReference type="EMBL" id="JACIEZ010000022">
    <property type="protein sequence ID" value="MBB4067376.1"/>
    <property type="molecule type" value="Genomic_DNA"/>
</dbReference>
<evidence type="ECO:0000259" key="6">
    <source>
        <dbReference type="Pfam" id="PF07669"/>
    </source>
</evidence>
<reference evidence="7 8" key="1">
    <citation type="submission" date="2020-08" db="EMBL/GenBank/DDBJ databases">
        <title>Genomic Encyclopedia of Type Strains, Phase IV (KMG-IV): sequencing the most valuable type-strain genomes for metagenomic binning, comparative biology and taxonomic classification.</title>
        <authorList>
            <person name="Goeker M."/>
        </authorList>
    </citation>
    <scope>NUCLEOTIDE SEQUENCE [LARGE SCALE GENOMIC DNA]</scope>
    <source>
        <strain evidence="7 8">DSM 29853</strain>
    </source>
</reference>
<accession>A0A7W6J9N1</accession>
<gene>
    <name evidence="7" type="ORF">GGR23_004609</name>
</gene>
<evidence type="ECO:0000313" key="7">
    <source>
        <dbReference type="EMBL" id="MBB4067376.1"/>
    </source>
</evidence>
<keyword evidence="2" id="KW-0489">Methyltransferase</keyword>
<evidence type="ECO:0000256" key="1">
    <source>
        <dbReference type="ARBA" id="ARBA00011900"/>
    </source>
</evidence>
<organism evidence="7 8">
    <name type="scientific">Gellertiella hungarica</name>
    <dbReference type="NCBI Taxonomy" id="1572859"/>
    <lineage>
        <taxon>Bacteria</taxon>
        <taxon>Pseudomonadati</taxon>
        <taxon>Pseudomonadota</taxon>
        <taxon>Alphaproteobacteria</taxon>
        <taxon>Hyphomicrobiales</taxon>
        <taxon>Rhizobiaceae</taxon>
        <taxon>Gellertiella</taxon>
    </lineage>
</organism>
<dbReference type="InterPro" id="IPR011639">
    <property type="entry name" value="MethylTrfase_TaqI-like_dom"/>
</dbReference>
<dbReference type="SUPFAM" id="SSF53335">
    <property type="entry name" value="S-adenosyl-L-methionine-dependent methyltransferases"/>
    <property type="match status" value="1"/>
</dbReference>